<dbReference type="GO" id="GO:0003677">
    <property type="term" value="F:DNA binding"/>
    <property type="evidence" value="ECO:0007669"/>
    <property type="project" value="UniProtKB-KW"/>
</dbReference>
<name>A0A953J9R1_9BACT</name>
<evidence type="ECO:0000256" key="1">
    <source>
        <dbReference type="ARBA" id="ARBA00008857"/>
    </source>
</evidence>
<evidence type="ECO:0000256" key="3">
    <source>
        <dbReference type="ARBA" id="ARBA00023172"/>
    </source>
</evidence>
<dbReference type="InterPro" id="IPR013762">
    <property type="entry name" value="Integrase-like_cat_sf"/>
</dbReference>
<dbReference type="CDD" id="cd00796">
    <property type="entry name" value="INT_Rci_Hp1_C"/>
    <property type="match status" value="1"/>
</dbReference>
<keyword evidence="2" id="KW-0238">DNA-binding</keyword>
<dbReference type="Proteomes" id="UP000705867">
    <property type="component" value="Unassembled WGS sequence"/>
</dbReference>
<dbReference type="InterPro" id="IPR002104">
    <property type="entry name" value="Integrase_catalytic"/>
</dbReference>
<dbReference type="Gene3D" id="1.10.443.10">
    <property type="entry name" value="Intergrase catalytic core"/>
    <property type="match status" value="1"/>
</dbReference>
<feature type="domain" description="Tyr recombinase" evidence="4">
    <location>
        <begin position="169"/>
        <end position="345"/>
    </location>
</feature>
<evidence type="ECO:0000259" key="4">
    <source>
        <dbReference type="PROSITE" id="PS51898"/>
    </source>
</evidence>
<dbReference type="InterPro" id="IPR011010">
    <property type="entry name" value="DNA_brk_join_enz"/>
</dbReference>
<organism evidence="5 6">
    <name type="scientific">Candidatus Nitrobium versatile</name>
    <dbReference type="NCBI Taxonomy" id="2884831"/>
    <lineage>
        <taxon>Bacteria</taxon>
        <taxon>Pseudomonadati</taxon>
        <taxon>Nitrospirota</taxon>
        <taxon>Nitrospiria</taxon>
        <taxon>Nitrospirales</taxon>
        <taxon>Nitrospiraceae</taxon>
        <taxon>Candidatus Nitrobium</taxon>
    </lineage>
</organism>
<dbReference type="EMBL" id="JAIOIV010000015">
    <property type="protein sequence ID" value="MBZ0154884.1"/>
    <property type="molecule type" value="Genomic_DNA"/>
</dbReference>
<comment type="similarity">
    <text evidence="1">Belongs to the 'phage' integrase family.</text>
</comment>
<dbReference type="SUPFAM" id="SSF56349">
    <property type="entry name" value="DNA breaking-rejoining enzymes"/>
    <property type="match status" value="1"/>
</dbReference>
<dbReference type="InterPro" id="IPR050090">
    <property type="entry name" value="Tyrosine_recombinase_XerCD"/>
</dbReference>
<dbReference type="PROSITE" id="PS51898">
    <property type="entry name" value="TYR_RECOMBINASE"/>
    <property type="match status" value="1"/>
</dbReference>
<keyword evidence="3" id="KW-0233">DNA recombination</keyword>
<evidence type="ECO:0000256" key="2">
    <source>
        <dbReference type="ARBA" id="ARBA00023125"/>
    </source>
</evidence>
<evidence type="ECO:0000313" key="6">
    <source>
        <dbReference type="Proteomes" id="UP000705867"/>
    </source>
</evidence>
<protein>
    <submittedName>
        <fullName evidence="5">Site-specific integrase</fullName>
    </submittedName>
</protein>
<comment type="caution">
    <text evidence="5">The sequence shown here is derived from an EMBL/GenBank/DDBJ whole genome shotgun (WGS) entry which is preliminary data.</text>
</comment>
<dbReference type="Gene3D" id="1.10.150.130">
    <property type="match status" value="1"/>
</dbReference>
<accession>A0A953J9R1</accession>
<reference evidence="5" key="1">
    <citation type="journal article" date="2021" name="bioRxiv">
        <title>Unraveling nitrogen, sulfur and carbon metabolic pathways and microbial community transcriptional responses to substrate deprivation and toxicity stresses in a bioreactor mimicking anoxic brackish coastal sediment conditions.</title>
        <authorList>
            <person name="Martins P.D."/>
            <person name="Echeveste M.J."/>
            <person name="Arshad A."/>
            <person name="Kurth J."/>
            <person name="Ouboter H."/>
            <person name="Jetten M.S.M."/>
            <person name="Welte C.U."/>
        </authorList>
    </citation>
    <scope>NUCLEOTIDE SEQUENCE</scope>
    <source>
        <strain evidence="5">MAG_39</strain>
    </source>
</reference>
<dbReference type="PANTHER" id="PTHR30349">
    <property type="entry name" value="PHAGE INTEGRASE-RELATED"/>
    <property type="match status" value="1"/>
</dbReference>
<gene>
    <name evidence="5" type="ORF">K8I29_01555</name>
</gene>
<dbReference type="PANTHER" id="PTHR30349:SF64">
    <property type="entry name" value="PROPHAGE INTEGRASE INTD-RELATED"/>
    <property type="match status" value="1"/>
</dbReference>
<dbReference type="AlphaFoldDB" id="A0A953J9R1"/>
<dbReference type="InterPro" id="IPR010998">
    <property type="entry name" value="Integrase_recombinase_N"/>
</dbReference>
<reference evidence="5" key="2">
    <citation type="submission" date="2021-08" db="EMBL/GenBank/DDBJ databases">
        <authorList>
            <person name="Dalcin Martins P."/>
        </authorList>
    </citation>
    <scope>NUCLEOTIDE SEQUENCE</scope>
    <source>
        <strain evidence="5">MAG_39</strain>
    </source>
</reference>
<proteinExistence type="inferred from homology"/>
<evidence type="ECO:0000313" key="5">
    <source>
        <dbReference type="EMBL" id="MBZ0154884.1"/>
    </source>
</evidence>
<sequence>MGLYRRKDSSIWWMSFVVNGKQYQKPTGTSDKKLAENILAKVTTRIVEDKWFEKDLSKEITLKEMIERYDREYTEMKDYYQKARDKTIFKHLYAFFGENVTLEEVNARVGSYQKWREKQVSKKGKSPDSGTIRKELSLLRRMFNVARKQWKWRIMNPVSDIELPKDSKERVRYLDMDEFKRLFVKLDAAEEPWLKPIVIVAIGTGLRQGNLINLLKTEVRLKDKMIVIDSEKMKNDDYFGNPLANVAFETLKDFIENDVTDCPYVFNDNGTKLYDRKVQRAFVRVIRTAEIQDFRFHDLRHCFGSYLRQNGVDLATIAALMNHKDQRMTQRYAHLNVESLRRPIRKLDSALLRFYDVKSQK</sequence>
<dbReference type="Pfam" id="PF00589">
    <property type="entry name" value="Phage_integrase"/>
    <property type="match status" value="1"/>
</dbReference>
<dbReference type="GO" id="GO:0015074">
    <property type="term" value="P:DNA integration"/>
    <property type="evidence" value="ECO:0007669"/>
    <property type="project" value="InterPro"/>
</dbReference>
<dbReference type="GO" id="GO:0006310">
    <property type="term" value="P:DNA recombination"/>
    <property type="evidence" value="ECO:0007669"/>
    <property type="project" value="UniProtKB-KW"/>
</dbReference>